<evidence type="ECO:0000259" key="2">
    <source>
        <dbReference type="Pfam" id="PF01578"/>
    </source>
</evidence>
<dbReference type="GO" id="GO:0020037">
    <property type="term" value="F:heme binding"/>
    <property type="evidence" value="ECO:0007669"/>
    <property type="project" value="InterPro"/>
</dbReference>
<protein>
    <submittedName>
        <fullName evidence="3">Chromosome partitioning protein ParB</fullName>
    </submittedName>
</protein>
<feature type="transmembrane region" description="Helical" evidence="1">
    <location>
        <begin position="6"/>
        <end position="22"/>
    </location>
</feature>
<dbReference type="GO" id="GO:0017004">
    <property type="term" value="P:cytochrome complex assembly"/>
    <property type="evidence" value="ECO:0007669"/>
    <property type="project" value="InterPro"/>
</dbReference>
<dbReference type="PANTHER" id="PTHR38034:SF1">
    <property type="entry name" value="INNER MEMBRANE PROTEIN YPJD"/>
    <property type="match status" value="1"/>
</dbReference>
<dbReference type="STRING" id="1656094.BFC18_18865"/>
<dbReference type="OrthoDB" id="9780793at2"/>
<accession>A0A1E7Z7G4</accession>
<keyword evidence="4" id="KW-1185">Reference proteome</keyword>
<keyword evidence="1" id="KW-0472">Membrane</keyword>
<dbReference type="Proteomes" id="UP000175691">
    <property type="component" value="Unassembled WGS sequence"/>
</dbReference>
<dbReference type="GO" id="GO:0005886">
    <property type="term" value="C:plasma membrane"/>
    <property type="evidence" value="ECO:0007669"/>
    <property type="project" value="TreeGrafter"/>
</dbReference>
<feature type="domain" description="Cytochrome c assembly protein" evidence="2">
    <location>
        <begin position="41"/>
        <end position="262"/>
    </location>
</feature>
<dbReference type="EMBL" id="MDHN01000040">
    <property type="protein sequence ID" value="OFC69466.1"/>
    <property type="molecule type" value="Genomic_DNA"/>
</dbReference>
<dbReference type="AlphaFoldDB" id="A0A1E7Z7G4"/>
<feature type="transmembrane region" description="Helical" evidence="1">
    <location>
        <begin position="210"/>
        <end position="230"/>
    </location>
</feature>
<gene>
    <name evidence="3" type="ORF">BFC18_18865</name>
</gene>
<feature type="transmembrane region" description="Helical" evidence="1">
    <location>
        <begin position="34"/>
        <end position="57"/>
    </location>
</feature>
<dbReference type="Pfam" id="PF01578">
    <property type="entry name" value="Cytochrom_C_asm"/>
    <property type="match status" value="1"/>
</dbReference>
<keyword evidence="1" id="KW-1133">Transmembrane helix</keyword>
<comment type="caution">
    <text evidence="3">The sequence shown here is derived from an EMBL/GenBank/DDBJ whole genome shotgun (WGS) entry which is preliminary data.</text>
</comment>
<evidence type="ECO:0000313" key="3">
    <source>
        <dbReference type="EMBL" id="OFC69466.1"/>
    </source>
</evidence>
<feature type="transmembrane region" description="Helical" evidence="1">
    <location>
        <begin position="237"/>
        <end position="255"/>
    </location>
</feature>
<proteinExistence type="predicted"/>
<reference evidence="3 4" key="1">
    <citation type="submission" date="2016-08" db="EMBL/GenBank/DDBJ databases">
        <authorList>
            <person name="Seilhamer J.J."/>
        </authorList>
    </citation>
    <scope>NUCLEOTIDE SEQUENCE [LARGE SCALE GENOMIC DNA]</scope>
    <source>
        <strain evidence="3 4">KCTC 42603</strain>
    </source>
</reference>
<evidence type="ECO:0000313" key="4">
    <source>
        <dbReference type="Proteomes" id="UP000175691"/>
    </source>
</evidence>
<feature type="transmembrane region" description="Helical" evidence="1">
    <location>
        <begin position="179"/>
        <end position="198"/>
    </location>
</feature>
<dbReference type="InterPro" id="IPR002541">
    <property type="entry name" value="Cyt_c_assembly"/>
</dbReference>
<feature type="transmembrane region" description="Helical" evidence="1">
    <location>
        <begin position="123"/>
        <end position="145"/>
    </location>
</feature>
<name>A0A1E7Z7G4_9ALTE</name>
<dbReference type="InterPro" id="IPR052372">
    <property type="entry name" value="YpjD/HemX"/>
</dbReference>
<dbReference type="RefSeq" id="WP_070126913.1">
    <property type="nucleotide sequence ID" value="NZ_MDHN01000040.1"/>
</dbReference>
<dbReference type="PANTHER" id="PTHR38034">
    <property type="entry name" value="INNER MEMBRANE PROTEIN YPJD"/>
    <property type="match status" value="1"/>
</dbReference>
<keyword evidence="1" id="KW-0812">Transmembrane</keyword>
<feature type="transmembrane region" description="Helical" evidence="1">
    <location>
        <begin position="89"/>
        <end position="111"/>
    </location>
</feature>
<evidence type="ECO:0000256" key="1">
    <source>
        <dbReference type="SAM" id="Phobius"/>
    </source>
</evidence>
<organism evidence="3 4">
    <name type="scientific">Alteromonas confluentis</name>
    <dbReference type="NCBI Taxonomy" id="1656094"/>
    <lineage>
        <taxon>Bacteria</taxon>
        <taxon>Pseudomonadati</taxon>
        <taxon>Pseudomonadota</taxon>
        <taxon>Gammaproteobacteria</taxon>
        <taxon>Alteromonadales</taxon>
        <taxon>Alteromonadaceae</taxon>
        <taxon>Alteromonas/Salinimonas group</taxon>
        <taxon>Alteromonas</taxon>
    </lineage>
</organism>
<sequence length="263" mass="28653">MTTVFAVTGIIFYLAAAYLLMGKIVNQQSPNKKLAIILSLVGAAAHIGYLSQAIVIAPGQNMSITNVLSLVSWLITASMLISASVMPNIILLPVVFGFSALTIAAAVFVPVTHIMHIQMQPGLVIHITLSLFAYGTLVIAFLYALQMSFITHKLKQKGASLLNSPLPPLMLVEGMLFKLLLVGTFLLVLSLISGFVFLDNMFSTMYAHKTLLSLIALVVYVFLLTGQRIWGWRGKQVIVLTVVGLLLLTLAYFGSRFVREVLL</sequence>